<feature type="transmembrane region" description="Helical" evidence="8">
    <location>
        <begin position="12"/>
        <end position="31"/>
    </location>
</feature>
<evidence type="ECO:0000313" key="10">
    <source>
        <dbReference type="Proteomes" id="UP001469365"/>
    </source>
</evidence>
<reference evidence="9 10" key="1">
    <citation type="submission" date="2024-04" db="EMBL/GenBank/DDBJ databases">
        <title>draft genome sequnece of Paenibacillus filicis.</title>
        <authorList>
            <person name="Kim D.-U."/>
        </authorList>
    </citation>
    <scope>NUCLEOTIDE SEQUENCE [LARGE SCALE GENOMIC DNA]</scope>
    <source>
        <strain evidence="9 10">KACC14197</strain>
    </source>
</reference>
<feature type="transmembrane region" description="Helical" evidence="8">
    <location>
        <begin position="217"/>
        <end position="242"/>
    </location>
</feature>
<comment type="subcellular location">
    <subcellularLocation>
        <location evidence="1">Membrane</location>
        <topology evidence="1">Multi-pass membrane protein</topology>
    </subcellularLocation>
</comment>
<keyword evidence="6 8" id="KW-1133">Transmembrane helix</keyword>
<evidence type="ECO:0000313" key="9">
    <source>
        <dbReference type="EMBL" id="MEK8130534.1"/>
    </source>
</evidence>
<keyword evidence="10" id="KW-1185">Reference proteome</keyword>
<accession>A0ABU9DNS6</accession>
<name>A0ABU9DNS6_9BACL</name>
<feature type="transmembrane region" description="Helical" evidence="8">
    <location>
        <begin position="333"/>
        <end position="356"/>
    </location>
</feature>
<gene>
    <name evidence="9" type="ORF">WMW72_21750</name>
</gene>
<dbReference type="Proteomes" id="UP001469365">
    <property type="component" value="Unassembled WGS sequence"/>
</dbReference>
<evidence type="ECO:0000256" key="8">
    <source>
        <dbReference type="SAM" id="Phobius"/>
    </source>
</evidence>
<evidence type="ECO:0000256" key="3">
    <source>
        <dbReference type="ARBA" id="ARBA00022448"/>
    </source>
</evidence>
<sequence>MHTTEKEQLSTGQSIIVLVNYMLAAGVFTLPRTTVEQAQTPDVWLSVILGGLLSMVTGLIIAWLGRRFPGQTFFQYIRKIVGWPIGMLLGFILIGYLVCIASFEMRMVQEVTSFFLLEGTPLWAIAGLFMWVSLYLCSGGISAVSRMCRVIVPITWTVFIVVCLLSLQIFDMDNLRPVLGEGMGPVWRSFKPTALTFTSGEALLFMMAFMEKPKQSVRVVVSSTLITMMFYIMAVVLCIGAFSTEGVVTRTWPFIDLIRSFEVKYLIFERFESLWLAIWIMQIFCTFSIAFYGAALGLSQLTRLDRQRCLFILLPMIYIVTEIPRNLNGLFDFGTGIGNFSILLFGMIPLPLLLLARLRRAGS</sequence>
<keyword evidence="7 8" id="KW-0472">Membrane</keyword>
<feature type="transmembrane region" description="Helical" evidence="8">
    <location>
        <begin position="123"/>
        <end position="143"/>
    </location>
</feature>
<dbReference type="PANTHER" id="PTHR34975">
    <property type="entry name" value="SPORE GERMINATION PROTEIN A2"/>
    <property type="match status" value="1"/>
</dbReference>
<evidence type="ECO:0000256" key="5">
    <source>
        <dbReference type="ARBA" id="ARBA00022692"/>
    </source>
</evidence>
<evidence type="ECO:0000256" key="1">
    <source>
        <dbReference type="ARBA" id="ARBA00004141"/>
    </source>
</evidence>
<feature type="transmembrane region" description="Helical" evidence="8">
    <location>
        <begin position="274"/>
        <end position="298"/>
    </location>
</feature>
<feature type="transmembrane region" description="Helical" evidence="8">
    <location>
        <begin position="85"/>
        <end position="103"/>
    </location>
</feature>
<evidence type="ECO:0000256" key="7">
    <source>
        <dbReference type="ARBA" id="ARBA00023136"/>
    </source>
</evidence>
<comment type="caution">
    <text evidence="9">The sequence shown here is derived from an EMBL/GenBank/DDBJ whole genome shotgun (WGS) entry which is preliminary data.</text>
</comment>
<keyword evidence="5 8" id="KW-0812">Transmembrane</keyword>
<feature type="transmembrane region" description="Helical" evidence="8">
    <location>
        <begin position="310"/>
        <end position="327"/>
    </location>
</feature>
<evidence type="ECO:0000256" key="2">
    <source>
        <dbReference type="ARBA" id="ARBA00007998"/>
    </source>
</evidence>
<dbReference type="Pfam" id="PF03845">
    <property type="entry name" value="Spore_permease"/>
    <property type="match status" value="1"/>
</dbReference>
<dbReference type="NCBIfam" id="TIGR00912">
    <property type="entry name" value="2A0309"/>
    <property type="match status" value="1"/>
</dbReference>
<dbReference type="InterPro" id="IPR004761">
    <property type="entry name" value="Spore_GerAB"/>
</dbReference>
<keyword evidence="3" id="KW-0813">Transport</keyword>
<dbReference type="PANTHER" id="PTHR34975:SF2">
    <property type="entry name" value="SPORE GERMINATION PROTEIN A2"/>
    <property type="match status" value="1"/>
</dbReference>
<evidence type="ECO:0000256" key="6">
    <source>
        <dbReference type="ARBA" id="ARBA00022989"/>
    </source>
</evidence>
<feature type="transmembrane region" description="Helical" evidence="8">
    <location>
        <begin position="150"/>
        <end position="170"/>
    </location>
</feature>
<comment type="similarity">
    <text evidence="2">Belongs to the amino acid-polyamine-organocation (APC) superfamily. Spore germination protein (SGP) (TC 2.A.3.9) family.</text>
</comment>
<evidence type="ECO:0000256" key="4">
    <source>
        <dbReference type="ARBA" id="ARBA00022544"/>
    </source>
</evidence>
<feature type="transmembrane region" description="Helical" evidence="8">
    <location>
        <begin position="43"/>
        <end position="64"/>
    </location>
</feature>
<proteinExistence type="inferred from homology"/>
<protein>
    <submittedName>
        <fullName evidence="9">GerAB/ArcD/ProY family transporter</fullName>
    </submittedName>
</protein>
<dbReference type="EMBL" id="JBBPCC010000015">
    <property type="protein sequence ID" value="MEK8130534.1"/>
    <property type="molecule type" value="Genomic_DNA"/>
</dbReference>
<dbReference type="Gene3D" id="1.20.1740.10">
    <property type="entry name" value="Amino acid/polyamine transporter I"/>
    <property type="match status" value="1"/>
</dbReference>
<dbReference type="RefSeq" id="WP_341417671.1">
    <property type="nucleotide sequence ID" value="NZ_JBBPCC010000015.1"/>
</dbReference>
<keyword evidence="4" id="KW-0309">Germination</keyword>
<organism evidence="9 10">
    <name type="scientific">Paenibacillus filicis</name>
    <dbReference type="NCBI Taxonomy" id="669464"/>
    <lineage>
        <taxon>Bacteria</taxon>
        <taxon>Bacillati</taxon>
        <taxon>Bacillota</taxon>
        <taxon>Bacilli</taxon>
        <taxon>Bacillales</taxon>
        <taxon>Paenibacillaceae</taxon>
        <taxon>Paenibacillus</taxon>
    </lineage>
</organism>